<keyword evidence="2" id="KW-0472">Membrane</keyword>
<proteinExistence type="predicted"/>
<comment type="caution">
    <text evidence="3">The sequence shown here is derived from an EMBL/GenBank/DDBJ whole genome shotgun (WGS) entry which is preliminary data.</text>
</comment>
<feature type="transmembrane region" description="Helical" evidence="2">
    <location>
        <begin position="12"/>
        <end position="34"/>
    </location>
</feature>
<protein>
    <submittedName>
        <fullName evidence="3">Uncharacterized protein</fullName>
    </submittedName>
</protein>
<sequence>MQSNCCHVSLAFVLKFLNFLQGFIGVSIILYSIWMLDQWNHQVPNFSPESSLSVLAISRPEVGAQAAGVLDGVAVGLVSELDNGVGFDLKSVKLPAPWFIYSFMGVGIVLCCITLIGCIAAESINGCCLCFYTFLKIVLILVEAALVALVAIDRSWEKDIPFDPTGELDTLRSFIEDNIDICKWVGISVVIIQASALLVAIILRAMVSSRRIDMDDEDDYESNRGPLLNPQSNLTSSSAKGGGCEPHSDIWGSRIREKCTAVNVIERSQFTMTDQGYLYMYGLNSGDRCNSDDKYSLLNQNASASMKSK</sequence>
<feature type="region of interest" description="Disordered" evidence="1">
    <location>
        <begin position="217"/>
        <end position="242"/>
    </location>
</feature>
<name>A0ABR2ASH6_9ROSI</name>
<evidence type="ECO:0000256" key="2">
    <source>
        <dbReference type="SAM" id="Phobius"/>
    </source>
</evidence>
<gene>
    <name evidence="3" type="ORF">V6N12_063860</name>
</gene>
<evidence type="ECO:0000256" key="1">
    <source>
        <dbReference type="SAM" id="MobiDB-lite"/>
    </source>
</evidence>
<reference evidence="3 4" key="1">
    <citation type="journal article" date="2024" name="G3 (Bethesda)">
        <title>Genome assembly of Hibiscus sabdariffa L. provides insights into metabolisms of medicinal natural products.</title>
        <authorList>
            <person name="Kim T."/>
        </authorList>
    </citation>
    <scope>NUCLEOTIDE SEQUENCE [LARGE SCALE GENOMIC DNA]</scope>
    <source>
        <strain evidence="3">TK-2024</strain>
        <tissue evidence="3">Old leaves</tissue>
    </source>
</reference>
<feature type="transmembrane region" description="Helical" evidence="2">
    <location>
        <begin position="98"/>
        <end position="121"/>
    </location>
</feature>
<keyword evidence="4" id="KW-1185">Reference proteome</keyword>
<dbReference type="Proteomes" id="UP001472677">
    <property type="component" value="Unassembled WGS sequence"/>
</dbReference>
<feature type="transmembrane region" description="Helical" evidence="2">
    <location>
        <begin position="184"/>
        <end position="207"/>
    </location>
</feature>
<accession>A0ABR2ASH6</accession>
<feature type="compositionally biased region" description="Polar residues" evidence="1">
    <location>
        <begin position="229"/>
        <end position="239"/>
    </location>
</feature>
<evidence type="ECO:0000313" key="3">
    <source>
        <dbReference type="EMBL" id="KAK8496287.1"/>
    </source>
</evidence>
<keyword evidence="2" id="KW-0812">Transmembrane</keyword>
<organism evidence="3 4">
    <name type="scientific">Hibiscus sabdariffa</name>
    <name type="common">roselle</name>
    <dbReference type="NCBI Taxonomy" id="183260"/>
    <lineage>
        <taxon>Eukaryota</taxon>
        <taxon>Viridiplantae</taxon>
        <taxon>Streptophyta</taxon>
        <taxon>Embryophyta</taxon>
        <taxon>Tracheophyta</taxon>
        <taxon>Spermatophyta</taxon>
        <taxon>Magnoliopsida</taxon>
        <taxon>eudicotyledons</taxon>
        <taxon>Gunneridae</taxon>
        <taxon>Pentapetalae</taxon>
        <taxon>rosids</taxon>
        <taxon>malvids</taxon>
        <taxon>Malvales</taxon>
        <taxon>Malvaceae</taxon>
        <taxon>Malvoideae</taxon>
        <taxon>Hibiscus</taxon>
    </lineage>
</organism>
<feature type="transmembrane region" description="Helical" evidence="2">
    <location>
        <begin position="133"/>
        <end position="152"/>
    </location>
</feature>
<dbReference type="EMBL" id="JBBPBM010000374">
    <property type="protein sequence ID" value="KAK8496287.1"/>
    <property type="molecule type" value="Genomic_DNA"/>
</dbReference>
<evidence type="ECO:0000313" key="4">
    <source>
        <dbReference type="Proteomes" id="UP001472677"/>
    </source>
</evidence>
<keyword evidence="2" id="KW-1133">Transmembrane helix</keyword>